<dbReference type="Gene3D" id="3.90.1750.20">
    <property type="entry name" value="Putative Large Serine Recombinase, Chain B, Domain 2"/>
    <property type="match status" value="1"/>
</dbReference>
<feature type="coiled-coil region" evidence="1">
    <location>
        <begin position="320"/>
        <end position="380"/>
    </location>
</feature>
<dbReference type="Pfam" id="PF13408">
    <property type="entry name" value="Zn_ribbon_recom"/>
    <property type="match status" value="1"/>
</dbReference>
<feature type="non-terminal residue" evidence="3">
    <location>
        <position position="1"/>
    </location>
</feature>
<dbReference type="SUPFAM" id="SSF53041">
    <property type="entry name" value="Resolvase-like"/>
    <property type="match status" value="1"/>
</dbReference>
<feature type="domain" description="Recombinase" evidence="2">
    <location>
        <begin position="87"/>
        <end position="204"/>
    </location>
</feature>
<gene>
    <name evidence="3" type="ORF">K8V20_11390</name>
</gene>
<dbReference type="InterPro" id="IPR050639">
    <property type="entry name" value="SSR_resolvase"/>
</dbReference>
<accession>A0A921LPS7</accession>
<reference evidence="3" key="1">
    <citation type="journal article" date="2021" name="PeerJ">
        <title>Extensive microbial diversity within the chicken gut microbiome revealed by metagenomics and culture.</title>
        <authorList>
            <person name="Gilroy R."/>
            <person name="Ravi A."/>
            <person name="Getino M."/>
            <person name="Pursley I."/>
            <person name="Horton D.L."/>
            <person name="Alikhan N.F."/>
            <person name="Baker D."/>
            <person name="Gharbi K."/>
            <person name="Hall N."/>
            <person name="Watson M."/>
            <person name="Adriaenssens E.M."/>
            <person name="Foster-Nyarko E."/>
            <person name="Jarju S."/>
            <person name="Secka A."/>
            <person name="Antonio M."/>
            <person name="Oren A."/>
            <person name="Chaudhuri R.R."/>
            <person name="La Ragione R."/>
            <person name="Hildebrand F."/>
            <person name="Pallen M.J."/>
        </authorList>
    </citation>
    <scope>NUCLEOTIDE SEQUENCE</scope>
    <source>
        <strain evidence="3">ChiBcec21-2208</strain>
    </source>
</reference>
<dbReference type="Pfam" id="PF07508">
    <property type="entry name" value="Recombinase"/>
    <property type="match status" value="1"/>
</dbReference>
<dbReference type="GO" id="GO:0000150">
    <property type="term" value="F:DNA strand exchange activity"/>
    <property type="evidence" value="ECO:0007669"/>
    <property type="project" value="InterPro"/>
</dbReference>
<evidence type="ECO:0000313" key="4">
    <source>
        <dbReference type="Proteomes" id="UP000782880"/>
    </source>
</evidence>
<dbReference type="GO" id="GO:0003677">
    <property type="term" value="F:DNA binding"/>
    <property type="evidence" value="ECO:0007669"/>
    <property type="project" value="InterPro"/>
</dbReference>
<dbReference type="EMBL" id="DYVE01000293">
    <property type="protein sequence ID" value="HJG29232.1"/>
    <property type="molecule type" value="Genomic_DNA"/>
</dbReference>
<evidence type="ECO:0000313" key="3">
    <source>
        <dbReference type="EMBL" id="HJG29232.1"/>
    </source>
</evidence>
<protein>
    <submittedName>
        <fullName evidence="3">Recombinase family protein</fullName>
    </submittedName>
</protein>
<organism evidence="3 4">
    <name type="scientific">Subdoligranulum variabile</name>
    <dbReference type="NCBI Taxonomy" id="214851"/>
    <lineage>
        <taxon>Bacteria</taxon>
        <taxon>Bacillati</taxon>
        <taxon>Bacillota</taxon>
        <taxon>Clostridia</taxon>
        <taxon>Eubacteriales</taxon>
        <taxon>Oscillospiraceae</taxon>
        <taxon>Subdoligranulum</taxon>
    </lineage>
</organism>
<evidence type="ECO:0000256" key="1">
    <source>
        <dbReference type="SAM" id="Coils"/>
    </source>
</evidence>
<dbReference type="AlphaFoldDB" id="A0A921LPS7"/>
<proteinExistence type="predicted"/>
<dbReference type="Gene3D" id="3.40.50.1390">
    <property type="entry name" value="Resolvase, N-terminal catalytic domain"/>
    <property type="match status" value="1"/>
</dbReference>
<dbReference type="Proteomes" id="UP000782880">
    <property type="component" value="Unassembled WGS sequence"/>
</dbReference>
<dbReference type="InterPro" id="IPR038109">
    <property type="entry name" value="DNA_bind_recomb_sf"/>
</dbReference>
<dbReference type="InterPro" id="IPR025827">
    <property type="entry name" value="Zn_ribbon_recom_dom"/>
</dbReference>
<reference evidence="3" key="2">
    <citation type="submission" date="2021-09" db="EMBL/GenBank/DDBJ databases">
        <authorList>
            <person name="Gilroy R."/>
        </authorList>
    </citation>
    <scope>NUCLEOTIDE SEQUENCE</scope>
    <source>
        <strain evidence="3">ChiBcec21-2208</strain>
    </source>
</reference>
<dbReference type="PROSITE" id="PS51737">
    <property type="entry name" value="RECOMBINASE_DNA_BIND"/>
    <property type="match status" value="1"/>
</dbReference>
<dbReference type="InterPro" id="IPR011109">
    <property type="entry name" value="DNA_bind_recombinase_dom"/>
</dbReference>
<dbReference type="InterPro" id="IPR036162">
    <property type="entry name" value="Resolvase-like_N_sf"/>
</dbReference>
<sequence>ILLVYMFDRLGRIESETPFVLEWFVQHGIQMWSTHEGQQRIESHGDKLMNYIRFWQAAGESEKTSMRTRDRIRQIVSSGHFAGGFVPYGYRAINKGRVNKRDQPVKDLEINPDEAVWVQEVFMKVAEEGASGYAMAQMLNQRGLRTRQGAEFQSSNIKRMIQHEGYTGYIITKAARSEFMPQLQIIDEALFTKANEMISKRSKKALKDKNAAQKSGNPTLLAGIVVCAHCGARMSAFLHTDRYKLADGSIRERVQAKYNCYQRGQHLRECDGQALYLAERVDRIVIAYADDLFRKIKSEPYDKSVEQRIRQQDAEHNRQKQAAEKKIKAAQYKQQRYEDEVLKCLDGTSAFSQEMLARLIAQAEAEVRQAKDEYATLLQNNDHRATVQQIRNYYNEFLGWANEFDLASIPRKRAILAELFEKVEVSRGYKVTIHVKGSYKQFLKIE</sequence>
<dbReference type="PANTHER" id="PTHR30461:SF23">
    <property type="entry name" value="DNA RECOMBINASE-RELATED"/>
    <property type="match status" value="1"/>
</dbReference>
<evidence type="ECO:0000259" key="2">
    <source>
        <dbReference type="PROSITE" id="PS51737"/>
    </source>
</evidence>
<dbReference type="PANTHER" id="PTHR30461">
    <property type="entry name" value="DNA-INVERTASE FROM LAMBDOID PROPHAGE"/>
    <property type="match status" value="1"/>
</dbReference>
<comment type="caution">
    <text evidence="3">The sequence shown here is derived from an EMBL/GenBank/DDBJ whole genome shotgun (WGS) entry which is preliminary data.</text>
</comment>
<name>A0A921LPS7_9FIRM</name>
<keyword evidence="1" id="KW-0175">Coiled coil</keyword>